<dbReference type="Proteomes" id="UP000661607">
    <property type="component" value="Unassembled WGS sequence"/>
</dbReference>
<evidence type="ECO:0000313" key="2">
    <source>
        <dbReference type="Proteomes" id="UP000661607"/>
    </source>
</evidence>
<proteinExistence type="predicted"/>
<name>A0ABR9KHU2_9ACTN</name>
<reference evidence="1 2" key="1">
    <citation type="submission" date="2020-10" db="EMBL/GenBank/DDBJ databases">
        <title>Sequencing the genomes of 1000 actinobacteria strains.</title>
        <authorList>
            <person name="Klenk H.-P."/>
        </authorList>
    </citation>
    <scope>NUCLEOTIDE SEQUENCE [LARGE SCALE GENOMIC DNA]</scope>
    <source>
        <strain evidence="1 2">DSM 43748</strain>
    </source>
</reference>
<dbReference type="EMBL" id="JADBEF010000001">
    <property type="protein sequence ID" value="MBE1561371.1"/>
    <property type="molecule type" value="Genomic_DNA"/>
</dbReference>
<comment type="caution">
    <text evidence="1">The sequence shown here is derived from an EMBL/GenBank/DDBJ whole genome shotgun (WGS) entry which is preliminary data.</text>
</comment>
<organism evidence="1 2">
    <name type="scientific">Nonomuraea africana</name>
    <dbReference type="NCBI Taxonomy" id="46171"/>
    <lineage>
        <taxon>Bacteria</taxon>
        <taxon>Bacillati</taxon>
        <taxon>Actinomycetota</taxon>
        <taxon>Actinomycetes</taxon>
        <taxon>Streptosporangiales</taxon>
        <taxon>Streptosporangiaceae</taxon>
        <taxon>Nonomuraea</taxon>
    </lineage>
</organism>
<evidence type="ECO:0000313" key="1">
    <source>
        <dbReference type="EMBL" id="MBE1561371.1"/>
    </source>
</evidence>
<accession>A0ABR9KHU2</accession>
<protein>
    <submittedName>
        <fullName evidence="1">Uncharacterized protein</fullName>
    </submittedName>
</protein>
<keyword evidence="2" id="KW-1185">Reference proteome</keyword>
<gene>
    <name evidence="1" type="ORF">H4W81_004150</name>
</gene>
<sequence length="37" mass="3761">MATAEYQALRRLGRTNLAGLFRVFGSVPAAPAAGVAG</sequence>